<sequence length="86" mass="10157">MNFQFSNHALEEIQKRNIPMVLIEAVLWSPQQTLKQSEDIAIYQSQLDFGTGKLYLLRVFINITVDPQLVVTVYRTSKIQKYWRNP</sequence>
<keyword evidence="2" id="KW-1185">Reference proteome</keyword>
<name>A0ABT7AZJ9_9CYAN</name>
<dbReference type="RefSeq" id="WP_283755255.1">
    <property type="nucleotide sequence ID" value="NZ_JAQOSP010000116.1"/>
</dbReference>
<gene>
    <name evidence="1" type="ORF">PMG71_18900</name>
</gene>
<dbReference type="Proteomes" id="UP001235303">
    <property type="component" value="Unassembled WGS sequence"/>
</dbReference>
<comment type="caution">
    <text evidence="1">The sequence shown here is derived from an EMBL/GenBank/DDBJ whole genome shotgun (WGS) entry which is preliminary data.</text>
</comment>
<dbReference type="Pfam" id="PF14076">
    <property type="entry name" value="DUF4258"/>
    <property type="match status" value="1"/>
</dbReference>
<accession>A0ABT7AZJ9</accession>
<protein>
    <submittedName>
        <fullName evidence="1">DUF4258 domain-containing protein</fullName>
    </submittedName>
</protein>
<evidence type="ECO:0000313" key="2">
    <source>
        <dbReference type="Proteomes" id="UP001235303"/>
    </source>
</evidence>
<proteinExistence type="predicted"/>
<organism evidence="1 2">
    <name type="scientific">Roseofilum acuticapitatum BLCC-M154</name>
    <dbReference type="NCBI Taxonomy" id="3022444"/>
    <lineage>
        <taxon>Bacteria</taxon>
        <taxon>Bacillati</taxon>
        <taxon>Cyanobacteriota</taxon>
        <taxon>Cyanophyceae</taxon>
        <taxon>Desertifilales</taxon>
        <taxon>Desertifilaceae</taxon>
        <taxon>Roseofilum</taxon>
        <taxon>Roseofilum acuticapitatum</taxon>
    </lineage>
</organism>
<dbReference type="InterPro" id="IPR025354">
    <property type="entry name" value="DUF4258"/>
</dbReference>
<reference evidence="1 2" key="1">
    <citation type="submission" date="2023-01" db="EMBL/GenBank/DDBJ databases">
        <title>Novel diversity within Roseofilum (Cyanobacteria; Desertifilaceae) from marine benthic mats with descriptions of four novel species.</title>
        <authorList>
            <person name="Wang Y."/>
            <person name="Berthold D.E."/>
            <person name="Hu J."/>
            <person name="Lefler F.W."/>
            <person name="Laughinghouse H.D. IV."/>
        </authorList>
    </citation>
    <scope>NUCLEOTIDE SEQUENCE [LARGE SCALE GENOMIC DNA]</scope>
    <source>
        <strain evidence="1 2">BLCC-M154</strain>
    </source>
</reference>
<evidence type="ECO:0000313" key="1">
    <source>
        <dbReference type="EMBL" id="MDJ1171503.1"/>
    </source>
</evidence>
<dbReference type="EMBL" id="JAQOSP010000116">
    <property type="protein sequence ID" value="MDJ1171503.1"/>
    <property type="molecule type" value="Genomic_DNA"/>
</dbReference>